<dbReference type="EMBL" id="JADLQN010000001">
    <property type="protein sequence ID" value="MBF6353627.1"/>
    <property type="molecule type" value="Genomic_DNA"/>
</dbReference>
<dbReference type="InterPro" id="IPR011990">
    <property type="entry name" value="TPR-like_helical_dom_sf"/>
</dbReference>
<comment type="caution">
    <text evidence="1">The sequence shown here is derived from an EMBL/GenBank/DDBJ whole genome shotgun (WGS) entry which is preliminary data.</text>
</comment>
<proteinExistence type="predicted"/>
<accession>A0ABS0D7J6</accession>
<evidence type="ECO:0008006" key="3">
    <source>
        <dbReference type="Google" id="ProtNLM"/>
    </source>
</evidence>
<sequence>MRRRQLLAAIAAALAGADVDLRAWWPDPQSGAWGPPPARVGHLDVVRLGHVTRHLRALDAETGGGAALDPAVAALEHSSRLLERADTKVRAELLAALADMANVVGWAAHDAGHHELAAAHLMRALDWALAADSAHGSALAANILFHLARVALYREDPDTALGLVRHGHGLTARTGNTAESAQLHATAAWAHALKGDHRQVAESLARAEDDIHASSAPEAPWMRIFFAPGDFAGHQALVYSALASHTTDARTAESVATTALERTRVSLPQATRDRPSRSLTFDAIVAAQNAFRLGDLDSAIPMTKQALSGAAATTSRRATERLQEIALAAAPHTHHGTVADLHHDLVLAGA</sequence>
<evidence type="ECO:0000313" key="2">
    <source>
        <dbReference type="Proteomes" id="UP000707731"/>
    </source>
</evidence>
<evidence type="ECO:0000313" key="1">
    <source>
        <dbReference type="EMBL" id="MBF6353627.1"/>
    </source>
</evidence>
<protein>
    <recommendedName>
        <fullName evidence="3">Transcriptional regulator</fullName>
    </recommendedName>
</protein>
<dbReference type="RefSeq" id="WP_195000509.1">
    <property type="nucleotide sequence ID" value="NZ_JADLQN010000001.1"/>
</dbReference>
<keyword evidence="2" id="KW-1185">Reference proteome</keyword>
<organism evidence="1 2">
    <name type="scientific">Nocardia higoensis</name>
    <dbReference type="NCBI Taxonomy" id="228599"/>
    <lineage>
        <taxon>Bacteria</taxon>
        <taxon>Bacillati</taxon>
        <taxon>Actinomycetota</taxon>
        <taxon>Actinomycetes</taxon>
        <taxon>Mycobacteriales</taxon>
        <taxon>Nocardiaceae</taxon>
        <taxon>Nocardia</taxon>
    </lineage>
</organism>
<dbReference type="SUPFAM" id="SSF48452">
    <property type="entry name" value="TPR-like"/>
    <property type="match status" value="1"/>
</dbReference>
<gene>
    <name evidence="1" type="ORF">IU449_03520</name>
</gene>
<reference evidence="1 2" key="1">
    <citation type="submission" date="2020-10" db="EMBL/GenBank/DDBJ databases">
        <title>Identification of Nocardia species via Next-generation sequencing and recognition of intraspecies genetic diversity.</title>
        <authorList>
            <person name="Li P."/>
            <person name="Li P."/>
            <person name="Lu B."/>
        </authorList>
    </citation>
    <scope>NUCLEOTIDE SEQUENCE [LARGE SCALE GENOMIC DNA]</scope>
    <source>
        <strain evidence="1 2">BJ06-0143</strain>
    </source>
</reference>
<name>A0ABS0D7J6_9NOCA</name>
<dbReference type="Proteomes" id="UP000707731">
    <property type="component" value="Unassembled WGS sequence"/>
</dbReference>